<gene>
    <name evidence="1" type="ORF">CEXT_149321</name>
</gene>
<dbReference type="Proteomes" id="UP001054945">
    <property type="component" value="Unassembled WGS sequence"/>
</dbReference>
<sequence>MRFPSVGIWQHLQQAAGLVLEICSGLVDSVLEFSTENYMTLQTEISNVCHGEEGNWKIFSSTSGYDGKMHRLAGL</sequence>
<organism evidence="1 2">
    <name type="scientific">Caerostris extrusa</name>
    <name type="common">Bark spider</name>
    <name type="synonym">Caerostris bankana</name>
    <dbReference type="NCBI Taxonomy" id="172846"/>
    <lineage>
        <taxon>Eukaryota</taxon>
        <taxon>Metazoa</taxon>
        <taxon>Ecdysozoa</taxon>
        <taxon>Arthropoda</taxon>
        <taxon>Chelicerata</taxon>
        <taxon>Arachnida</taxon>
        <taxon>Araneae</taxon>
        <taxon>Araneomorphae</taxon>
        <taxon>Entelegynae</taxon>
        <taxon>Araneoidea</taxon>
        <taxon>Araneidae</taxon>
        <taxon>Caerostris</taxon>
    </lineage>
</organism>
<name>A0AAV4XZ08_CAEEX</name>
<evidence type="ECO:0000313" key="2">
    <source>
        <dbReference type="Proteomes" id="UP001054945"/>
    </source>
</evidence>
<evidence type="ECO:0000313" key="1">
    <source>
        <dbReference type="EMBL" id="GIZ00418.1"/>
    </source>
</evidence>
<dbReference type="EMBL" id="BPLR01018539">
    <property type="protein sequence ID" value="GIZ00418.1"/>
    <property type="molecule type" value="Genomic_DNA"/>
</dbReference>
<accession>A0AAV4XZ08</accession>
<comment type="caution">
    <text evidence="1">The sequence shown here is derived from an EMBL/GenBank/DDBJ whole genome shotgun (WGS) entry which is preliminary data.</text>
</comment>
<keyword evidence="2" id="KW-1185">Reference proteome</keyword>
<reference evidence="1 2" key="1">
    <citation type="submission" date="2021-06" db="EMBL/GenBank/DDBJ databases">
        <title>Caerostris extrusa draft genome.</title>
        <authorList>
            <person name="Kono N."/>
            <person name="Arakawa K."/>
        </authorList>
    </citation>
    <scope>NUCLEOTIDE SEQUENCE [LARGE SCALE GENOMIC DNA]</scope>
</reference>
<dbReference type="AlphaFoldDB" id="A0AAV4XZ08"/>
<proteinExistence type="predicted"/>
<protein>
    <submittedName>
        <fullName evidence="1">Uncharacterized protein</fullName>
    </submittedName>
</protein>